<sequence length="21" mass="2348">MDLDITQTGIMDVASTRTDYT</sequence>
<proteinExistence type="predicted"/>
<name>A0A0F8XIF1_9ZZZZ</name>
<accession>A0A0F8XIF1</accession>
<protein>
    <submittedName>
        <fullName evidence="1">Uncharacterized protein</fullName>
    </submittedName>
</protein>
<dbReference type="AlphaFoldDB" id="A0A0F8XIF1"/>
<reference evidence="1" key="1">
    <citation type="journal article" date="2015" name="Nature">
        <title>Complex archaea that bridge the gap between prokaryotes and eukaryotes.</title>
        <authorList>
            <person name="Spang A."/>
            <person name="Saw J.H."/>
            <person name="Jorgensen S.L."/>
            <person name="Zaremba-Niedzwiedzka K."/>
            <person name="Martijn J."/>
            <person name="Lind A.E."/>
            <person name="van Eijk R."/>
            <person name="Schleper C."/>
            <person name="Guy L."/>
            <person name="Ettema T.J."/>
        </authorList>
    </citation>
    <scope>NUCLEOTIDE SEQUENCE</scope>
</reference>
<dbReference type="EMBL" id="LAZR01059009">
    <property type="protein sequence ID" value="KKK68693.1"/>
    <property type="molecule type" value="Genomic_DNA"/>
</dbReference>
<gene>
    <name evidence="1" type="ORF">LCGC14_2941510</name>
</gene>
<evidence type="ECO:0000313" key="1">
    <source>
        <dbReference type="EMBL" id="KKK68693.1"/>
    </source>
</evidence>
<feature type="non-terminal residue" evidence="1">
    <location>
        <position position="21"/>
    </location>
</feature>
<organism evidence="1">
    <name type="scientific">marine sediment metagenome</name>
    <dbReference type="NCBI Taxonomy" id="412755"/>
    <lineage>
        <taxon>unclassified sequences</taxon>
        <taxon>metagenomes</taxon>
        <taxon>ecological metagenomes</taxon>
    </lineage>
</organism>
<comment type="caution">
    <text evidence="1">The sequence shown here is derived from an EMBL/GenBank/DDBJ whole genome shotgun (WGS) entry which is preliminary data.</text>
</comment>